<name>A0ABT9V0Z4_9BACL</name>
<evidence type="ECO:0000259" key="4">
    <source>
        <dbReference type="PROSITE" id="PS50932"/>
    </source>
</evidence>
<keyword evidence="2" id="KW-0238">DNA-binding</keyword>
<evidence type="ECO:0000256" key="2">
    <source>
        <dbReference type="ARBA" id="ARBA00023125"/>
    </source>
</evidence>
<dbReference type="InterPro" id="IPR028082">
    <property type="entry name" value="Peripla_BP_I"/>
</dbReference>
<dbReference type="PANTHER" id="PTHR30146">
    <property type="entry name" value="LACI-RELATED TRANSCRIPTIONAL REPRESSOR"/>
    <property type="match status" value="1"/>
</dbReference>
<reference evidence="5 6" key="1">
    <citation type="submission" date="2023-07" db="EMBL/GenBank/DDBJ databases">
        <title>Genomic Encyclopedia of Type Strains, Phase IV (KMG-IV): sequencing the most valuable type-strain genomes for metagenomic binning, comparative biology and taxonomic classification.</title>
        <authorList>
            <person name="Goeker M."/>
        </authorList>
    </citation>
    <scope>NUCLEOTIDE SEQUENCE [LARGE SCALE GENOMIC DNA]</scope>
    <source>
        <strain evidence="5 6">DSM 23948</strain>
    </source>
</reference>
<dbReference type="PROSITE" id="PS50932">
    <property type="entry name" value="HTH_LACI_2"/>
    <property type="match status" value="1"/>
</dbReference>
<keyword evidence="1" id="KW-0805">Transcription regulation</keyword>
<dbReference type="Proteomes" id="UP001231362">
    <property type="component" value="Unassembled WGS sequence"/>
</dbReference>
<comment type="caution">
    <text evidence="5">The sequence shown here is derived from an EMBL/GenBank/DDBJ whole genome shotgun (WGS) entry which is preliminary data.</text>
</comment>
<sequence>MNTPELVKQPTVEKVLKAIEELNYIPNESARSLVQKKTNRIALLSGPLHNPFFSDTTTAIVNYANSKGYKVDVQFVNDEAVEKAYATFMERRVDGIILSCILYDDPFFEKLKKLDIPFITFNRKHKSNENFVEIDNNRAGCLAAKTLLDLGHRLIAYLGGHLTVSTFANRFLGVSKILGQSLQDSFIYHSNTSRESIVLGIEQFLAQPTQPTAIICGSDSIAFLTIDELLKRGIRIPEDISIMGIDNVELASHQLIQLTTIGNETEQNLGLLAIIELIEMIENKKNTCIQITESVRLFHRRTTRRFEHE</sequence>
<dbReference type="PANTHER" id="PTHR30146:SF109">
    <property type="entry name" value="HTH-TYPE TRANSCRIPTIONAL REGULATOR GALS"/>
    <property type="match status" value="1"/>
</dbReference>
<dbReference type="InterPro" id="IPR010982">
    <property type="entry name" value="Lambda_DNA-bd_dom_sf"/>
</dbReference>
<dbReference type="InterPro" id="IPR000843">
    <property type="entry name" value="HTH_LacI"/>
</dbReference>
<dbReference type="EMBL" id="JAUSTU010000003">
    <property type="protein sequence ID" value="MDQ0154626.1"/>
    <property type="molecule type" value="Genomic_DNA"/>
</dbReference>
<feature type="domain" description="HTH lacI-type" evidence="4">
    <location>
        <begin position="1"/>
        <end position="35"/>
    </location>
</feature>
<dbReference type="InterPro" id="IPR046335">
    <property type="entry name" value="LacI/GalR-like_sensor"/>
</dbReference>
<keyword evidence="6" id="KW-1185">Reference proteome</keyword>
<evidence type="ECO:0000313" key="5">
    <source>
        <dbReference type="EMBL" id="MDQ0154626.1"/>
    </source>
</evidence>
<dbReference type="Gene3D" id="3.40.50.2300">
    <property type="match status" value="2"/>
</dbReference>
<evidence type="ECO:0000256" key="3">
    <source>
        <dbReference type="ARBA" id="ARBA00023163"/>
    </source>
</evidence>
<accession>A0ABT9V0Z4</accession>
<gene>
    <name evidence="5" type="ORF">J2S07_000930</name>
</gene>
<dbReference type="SUPFAM" id="SSF47413">
    <property type="entry name" value="lambda repressor-like DNA-binding domains"/>
    <property type="match status" value="1"/>
</dbReference>
<evidence type="ECO:0000313" key="6">
    <source>
        <dbReference type="Proteomes" id="UP001231362"/>
    </source>
</evidence>
<dbReference type="SUPFAM" id="SSF53822">
    <property type="entry name" value="Periplasmic binding protein-like I"/>
    <property type="match status" value="1"/>
</dbReference>
<dbReference type="SMART" id="SM00354">
    <property type="entry name" value="HTH_LACI"/>
    <property type="match status" value="1"/>
</dbReference>
<dbReference type="Pfam" id="PF13377">
    <property type="entry name" value="Peripla_BP_3"/>
    <property type="match status" value="1"/>
</dbReference>
<keyword evidence="3" id="KW-0804">Transcription</keyword>
<evidence type="ECO:0000256" key="1">
    <source>
        <dbReference type="ARBA" id="ARBA00023015"/>
    </source>
</evidence>
<proteinExistence type="predicted"/>
<dbReference type="CDD" id="cd06267">
    <property type="entry name" value="PBP1_LacI_sugar_binding-like"/>
    <property type="match status" value="1"/>
</dbReference>
<protein>
    <submittedName>
        <fullName evidence="5">LacI family transcriptional regulator</fullName>
    </submittedName>
</protein>
<dbReference type="Gene3D" id="1.10.260.40">
    <property type="entry name" value="lambda repressor-like DNA-binding domains"/>
    <property type="match status" value="1"/>
</dbReference>
<organism evidence="5 6">
    <name type="scientific">Anoxybacillus andreesenii</name>
    <dbReference type="NCBI Taxonomy" id="1325932"/>
    <lineage>
        <taxon>Bacteria</taxon>
        <taxon>Bacillati</taxon>
        <taxon>Bacillota</taxon>
        <taxon>Bacilli</taxon>
        <taxon>Bacillales</taxon>
        <taxon>Anoxybacillaceae</taxon>
        <taxon>Anoxybacillus</taxon>
    </lineage>
</organism>